<dbReference type="Proteomes" id="UP000886523">
    <property type="component" value="Unassembled WGS sequence"/>
</dbReference>
<dbReference type="AlphaFoldDB" id="A0A9P6BAX3"/>
<accession>A0A9P6BAX3</accession>
<proteinExistence type="predicted"/>
<gene>
    <name evidence="1" type="ORF">BS47DRAFT_636470</name>
</gene>
<keyword evidence="2" id="KW-1185">Reference proteome</keyword>
<name>A0A9P6BAX3_9AGAM</name>
<comment type="caution">
    <text evidence="1">The sequence shown here is derived from an EMBL/GenBank/DDBJ whole genome shotgun (WGS) entry which is preliminary data.</text>
</comment>
<protein>
    <submittedName>
        <fullName evidence="1">Uncharacterized protein</fullName>
    </submittedName>
</protein>
<organism evidence="1 2">
    <name type="scientific">Hydnum rufescens UP504</name>
    <dbReference type="NCBI Taxonomy" id="1448309"/>
    <lineage>
        <taxon>Eukaryota</taxon>
        <taxon>Fungi</taxon>
        <taxon>Dikarya</taxon>
        <taxon>Basidiomycota</taxon>
        <taxon>Agaricomycotina</taxon>
        <taxon>Agaricomycetes</taxon>
        <taxon>Cantharellales</taxon>
        <taxon>Hydnaceae</taxon>
        <taxon>Hydnum</taxon>
    </lineage>
</organism>
<evidence type="ECO:0000313" key="2">
    <source>
        <dbReference type="Proteomes" id="UP000886523"/>
    </source>
</evidence>
<sequence length="178" mass="19812">MLSGHGLLHSLGSTFLRTGRPFLPQLISWFTRPNIMAISSTILDTLVTELSWTPSSVLLPPVTWFRSIKCTCLSAWLAADSVPPSWSSKALPSYDLSLSRWSTARSSRRWIWQISYAIPYPLVAWISNSFILCRIKPSVPVDGSFQLWSPCRSGPGSSPGFGISNRMNFIKASRLSYA</sequence>
<reference evidence="1" key="1">
    <citation type="journal article" date="2020" name="Nat. Commun.">
        <title>Large-scale genome sequencing of mycorrhizal fungi provides insights into the early evolution of symbiotic traits.</title>
        <authorList>
            <person name="Miyauchi S."/>
            <person name="Kiss E."/>
            <person name="Kuo A."/>
            <person name="Drula E."/>
            <person name="Kohler A."/>
            <person name="Sanchez-Garcia M."/>
            <person name="Morin E."/>
            <person name="Andreopoulos B."/>
            <person name="Barry K.W."/>
            <person name="Bonito G."/>
            <person name="Buee M."/>
            <person name="Carver A."/>
            <person name="Chen C."/>
            <person name="Cichocki N."/>
            <person name="Clum A."/>
            <person name="Culley D."/>
            <person name="Crous P.W."/>
            <person name="Fauchery L."/>
            <person name="Girlanda M."/>
            <person name="Hayes R.D."/>
            <person name="Keri Z."/>
            <person name="LaButti K."/>
            <person name="Lipzen A."/>
            <person name="Lombard V."/>
            <person name="Magnuson J."/>
            <person name="Maillard F."/>
            <person name="Murat C."/>
            <person name="Nolan M."/>
            <person name="Ohm R.A."/>
            <person name="Pangilinan J."/>
            <person name="Pereira M.F."/>
            <person name="Perotto S."/>
            <person name="Peter M."/>
            <person name="Pfister S."/>
            <person name="Riley R."/>
            <person name="Sitrit Y."/>
            <person name="Stielow J.B."/>
            <person name="Szollosi G."/>
            <person name="Zifcakova L."/>
            <person name="Stursova M."/>
            <person name="Spatafora J.W."/>
            <person name="Tedersoo L."/>
            <person name="Vaario L.M."/>
            <person name="Yamada A."/>
            <person name="Yan M."/>
            <person name="Wang P."/>
            <person name="Xu J."/>
            <person name="Bruns T."/>
            <person name="Baldrian P."/>
            <person name="Vilgalys R."/>
            <person name="Dunand C."/>
            <person name="Henrissat B."/>
            <person name="Grigoriev I.V."/>
            <person name="Hibbett D."/>
            <person name="Nagy L.G."/>
            <person name="Martin F.M."/>
        </authorList>
    </citation>
    <scope>NUCLEOTIDE SEQUENCE</scope>
    <source>
        <strain evidence="1">UP504</strain>
    </source>
</reference>
<dbReference type="EMBL" id="MU128911">
    <property type="protein sequence ID" value="KAF9520497.1"/>
    <property type="molecule type" value="Genomic_DNA"/>
</dbReference>
<evidence type="ECO:0000313" key="1">
    <source>
        <dbReference type="EMBL" id="KAF9520497.1"/>
    </source>
</evidence>